<proteinExistence type="predicted"/>
<gene>
    <name evidence="2" type="ORF">B0T10DRAFT_417962</name>
</gene>
<dbReference type="OrthoDB" id="5071086at2759"/>
<protein>
    <submittedName>
        <fullName evidence="2">Uncharacterized protein</fullName>
    </submittedName>
</protein>
<evidence type="ECO:0000313" key="3">
    <source>
        <dbReference type="Proteomes" id="UP000777438"/>
    </source>
</evidence>
<accession>A0A9P8VQX2</accession>
<evidence type="ECO:0000256" key="1">
    <source>
        <dbReference type="SAM" id="MobiDB-lite"/>
    </source>
</evidence>
<dbReference type="Proteomes" id="UP000777438">
    <property type="component" value="Unassembled WGS sequence"/>
</dbReference>
<sequence>MSASVFISTSSGPLHPRKPLETQKNTGGDMSMVFFVQPDCPSRFAYPDKHRIKGLNAEAIARVYLPLPSWIMATEYITLRADPDNSSTCIFFNGWFLMNGRVHPYALTWEIEQDDGSESEQNGF</sequence>
<name>A0A9P8VQX2_9HYPO</name>
<keyword evidence="3" id="KW-1185">Reference proteome</keyword>
<feature type="non-terminal residue" evidence="2">
    <location>
        <position position="124"/>
    </location>
</feature>
<dbReference type="AlphaFoldDB" id="A0A9P8VQX2"/>
<reference evidence="2 3" key="1">
    <citation type="journal article" date="2021" name="Nat. Commun.">
        <title>Genetic determinants of endophytism in the Arabidopsis root mycobiome.</title>
        <authorList>
            <person name="Mesny F."/>
            <person name="Miyauchi S."/>
            <person name="Thiergart T."/>
            <person name="Pickel B."/>
            <person name="Atanasova L."/>
            <person name="Karlsson M."/>
            <person name="Huettel B."/>
            <person name="Barry K.W."/>
            <person name="Haridas S."/>
            <person name="Chen C."/>
            <person name="Bauer D."/>
            <person name="Andreopoulos W."/>
            <person name="Pangilinan J."/>
            <person name="LaButti K."/>
            <person name="Riley R."/>
            <person name="Lipzen A."/>
            <person name="Clum A."/>
            <person name="Drula E."/>
            <person name="Henrissat B."/>
            <person name="Kohler A."/>
            <person name="Grigoriev I.V."/>
            <person name="Martin F.M."/>
            <person name="Hacquard S."/>
        </authorList>
    </citation>
    <scope>NUCLEOTIDE SEQUENCE [LARGE SCALE GENOMIC DNA]</scope>
    <source>
        <strain evidence="2 3">MPI-CAGE-CH-0241</strain>
    </source>
</reference>
<organism evidence="2 3">
    <name type="scientific">Thelonectria olida</name>
    <dbReference type="NCBI Taxonomy" id="1576542"/>
    <lineage>
        <taxon>Eukaryota</taxon>
        <taxon>Fungi</taxon>
        <taxon>Dikarya</taxon>
        <taxon>Ascomycota</taxon>
        <taxon>Pezizomycotina</taxon>
        <taxon>Sordariomycetes</taxon>
        <taxon>Hypocreomycetidae</taxon>
        <taxon>Hypocreales</taxon>
        <taxon>Nectriaceae</taxon>
        <taxon>Thelonectria</taxon>
    </lineage>
</organism>
<feature type="region of interest" description="Disordered" evidence="1">
    <location>
        <begin position="1"/>
        <end position="26"/>
    </location>
</feature>
<feature type="compositionally biased region" description="Polar residues" evidence="1">
    <location>
        <begin position="1"/>
        <end position="12"/>
    </location>
</feature>
<dbReference type="EMBL" id="JAGPYM010000063">
    <property type="protein sequence ID" value="KAH6870922.1"/>
    <property type="molecule type" value="Genomic_DNA"/>
</dbReference>
<evidence type="ECO:0000313" key="2">
    <source>
        <dbReference type="EMBL" id="KAH6870922.1"/>
    </source>
</evidence>
<comment type="caution">
    <text evidence="2">The sequence shown here is derived from an EMBL/GenBank/DDBJ whole genome shotgun (WGS) entry which is preliminary data.</text>
</comment>